<dbReference type="EMBL" id="FNKY01000001">
    <property type="protein sequence ID" value="SDQ72298.1"/>
    <property type="molecule type" value="Genomic_DNA"/>
</dbReference>
<keyword evidence="8" id="KW-1185">Reference proteome</keyword>
<feature type="active site" description="Charge relay system" evidence="5">
    <location>
        <position position="230"/>
    </location>
</feature>
<dbReference type="InterPro" id="IPR036852">
    <property type="entry name" value="Peptidase_S8/S53_dom_sf"/>
</dbReference>
<dbReference type="InterPro" id="IPR050131">
    <property type="entry name" value="Peptidase_S8_subtilisin-like"/>
</dbReference>
<feature type="active site" description="Charge relay system" evidence="5">
    <location>
        <position position="28"/>
    </location>
</feature>
<evidence type="ECO:0000259" key="6">
    <source>
        <dbReference type="Pfam" id="PF00082"/>
    </source>
</evidence>
<dbReference type="Proteomes" id="UP000183471">
    <property type="component" value="Unassembled WGS sequence"/>
</dbReference>
<dbReference type="Pfam" id="PF00082">
    <property type="entry name" value="Peptidase_S8"/>
    <property type="match status" value="1"/>
</dbReference>
<gene>
    <name evidence="7" type="ORF">SAMN05216402_2018</name>
</gene>
<comment type="similarity">
    <text evidence="1 5">Belongs to the peptidase S8 family.</text>
</comment>
<evidence type="ECO:0000313" key="7">
    <source>
        <dbReference type="EMBL" id="SDQ72298.1"/>
    </source>
</evidence>
<dbReference type="Gene3D" id="3.40.50.200">
    <property type="entry name" value="Peptidase S8/S53 domain"/>
    <property type="match status" value="1"/>
</dbReference>
<evidence type="ECO:0000256" key="3">
    <source>
        <dbReference type="ARBA" id="ARBA00022801"/>
    </source>
</evidence>
<dbReference type="PANTHER" id="PTHR43806:SF11">
    <property type="entry name" value="CEREVISIN-RELATED"/>
    <property type="match status" value="1"/>
</dbReference>
<reference evidence="7 8" key="1">
    <citation type="submission" date="2016-10" db="EMBL/GenBank/DDBJ databases">
        <authorList>
            <person name="Varghese N."/>
            <person name="Submissions S."/>
        </authorList>
    </citation>
    <scope>NUCLEOTIDE SEQUENCE [LARGE SCALE GENOMIC DNA]</scope>
    <source>
        <strain evidence="7 8">Nl1</strain>
    </source>
</reference>
<proteinExistence type="inferred from homology"/>
<evidence type="ECO:0000313" key="8">
    <source>
        <dbReference type="Proteomes" id="UP000183471"/>
    </source>
</evidence>
<keyword evidence="4 5" id="KW-0720">Serine protease</keyword>
<dbReference type="SUPFAM" id="SSF52743">
    <property type="entry name" value="Subtilisin-like"/>
    <property type="match status" value="1"/>
</dbReference>
<organism evidence="7 8">
    <name type="scientific">Nitrosospira multiformis</name>
    <dbReference type="NCBI Taxonomy" id="1231"/>
    <lineage>
        <taxon>Bacteria</taxon>
        <taxon>Pseudomonadati</taxon>
        <taxon>Pseudomonadota</taxon>
        <taxon>Betaproteobacteria</taxon>
        <taxon>Nitrosomonadales</taxon>
        <taxon>Nitrosomonadaceae</taxon>
        <taxon>Nitrosospira</taxon>
    </lineage>
</organism>
<evidence type="ECO:0000256" key="2">
    <source>
        <dbReference type="ARBA" id="ARBA00022670"/>
    </source>
</evidence>
<sequence length="296" mass="30691">MLPTELVRLSALMERTSGIPDIRIGLIDGPVLTRHADLASENLREIPGNNGAACTQANSAACLHGTFIAGILSAKRNSPAPAICPGCTLLIRPIFTEKTAGREHMPSSTPQELAAAILECIGAGARIVNLSLALAQPSTKGEHALEEALNLALRRGVLIVAAAGNQGTLGSSAITRHPWVIPVVACDLRGRPINESNLGSSIGTRGLSAPGDNITSLNADGQSVTLGGTSVAVPFVTGTIALLWSEFPAATDAQIKLAITQAFTTGSRRASVVPPLLDADTAWQTLLTLNARRRIA</sequence>
<evidence type="ECO:0000256" key="5">
    <source>
        <dbReference type="PROSITE-ProRule" id="PRU01240"/>
    </source>
</evidence>
<accession>A0ABY0TEU0</accession>
<dbReference type="PROSITE" id="PS51892">
    <property type="entry name" value="SUBTILASE"/>
    <property type="match status" value="1"/>
</dbReference>
<feature type="domain" description="Peptidase S8/S53" evidence="6">
    <location>
        <begin position="22"/>
        <end position="265"/>
    </location>
</feature>
<protein>
    <submittedName>
        <fullName evidence="7">Subtilase family protein</fullName>
    </submittedName>
</protein>
<dbReference type="PROSITE" id="PS00138">
    <property type="entry name" value="SUBTILASE_SER"/>
    <property type="match status" value="1"/>
</dbReference>
<keyword evidence="3 5" id="KW-0378">Hydrolase</keyword>
<keyword evidence="2 5" id="KW-0645">Protease</keyword>
<dbReference type="PRINTS" id="PR00723">
    <property type="entry name" value="SUBTILISIN"/>
</dbReference>
<feature type="active site" description="Charge relay system" evidence="5">
    <location>
        <position position="64"/>
    </location>
</feature>
<name>A0ABY0TEU0_9PROT</name>
<dbReference type="InterPro" id="IPR000209">
    <property type="entry name" value="Peptidase_S8/S53_dom"/>
</dbReference>
<comment type="caution">
    <text evidence="7">The sequence shown here is derived from an EMBL/GenBank/DDBJ whole genome shotgun (WGS) entry which is preliminary data.</text>
</comment>
<evidence type="ECO:0000256" key="4">
    <source>
        <dbReference type="ARBA" id="ARBA00022825"/>
    </source>
</evidence>
<dbReference type="PANTHER" id="PTHR43806">
    <property type="entry name" value="PEPTIDASE S8"/>
    <property type="match status" value="1"/>
</dbReference>
<dbReference type="InterPro" id="IPR023828">
    <property type="entry name" value="Peptidase_S8_Ser-AS"/>
</dbReference>
<dbReference type="InterPro" id="IPR015500">
    <property type="entry name" value="Peptidase_S8_subtilisin-rel"/>
</dbReference>
<evidence type="ECO:0000256" key="1">
    <source>
        <dbReference type="ARBA" id="ARBA00011073"/>
    </source>
</evidence>